<accession>A0A923J0V1</accession>
<feature type="coiled-coil region" evidence="1">
    <location>
        <begin position="244"/>
        <end position="274"/>
    </location>
</feature>
<gene>
    <name evidence="2" type="ORF">HGG79_04815</name>
</gene>
<evidence type="ECO:0000256" key="1">
    <source>
        <dbReference type="SAM" id="Coils"/>
    </source>
</evidence>
<dbReference type="RefSeq" id="WP_173680484.1">
    <property type="nucleotide sequence ID" value="NZ_JAAZWO010000004.1"/>
</dbReference>
<keyword evidence="1" id="KW-0175">Coiled coil</keyword>
<evidence type="ECO:0000313" key="2">
    <source>
        <dbReference type="EMBL" id="MBC2397105.1"/>
    </source>
</evidence>
<organism evidence="2 3">
    <name type="scientific">Clostridium tetanomorphum</name>
    <dbReference type="NCBI Taxonomy" id="1553"/>
    <lineage>
        <taxon>Bacteria</taxon>
        <taxon>Bacillati</taxon>
        <taxon>Bacillota</taxon>
        <taxon>Clostridia</taxon>
        <taxon>Eubacteriales</taxon>
        <taxon>Clostridiaceae</taxon>
        <taxon>Clostridium</taxon>
    </lineage>
</organism>
<reference evidence="2 3" key="1">
    <citation type="submission" date="2020-04" db="EMBL/GenBank/DDBJ databases">
        <title>Genomic insights into acetone-butanol-ethanol (ABE) fermentation by sequencing solventogenic clostridia strains.</title>
        <authorList>
            <person name="Brown S."/>
        </authorList>
    </citation>
    <scope>NUCLEOTIDE SEQUENCE [LARGE SCALE GENOMIC DNA]</scope>
    <source>
        <strain evidence="2 3">DJ011</strain>
    </source>
</reference>
<dbReference type="Proteomes" id="UP000563151">
    <property type="component" value="Unassembled WGS sequence"/>
</dbReference>
<dbReference type="AlphaFoldDB" id="A0A923J0V1"/>
<comment type="caution">
    <text evidence="2">The sequence shown here is derived from an EMBL/GenBank/DDBJ whole genome shotgun (WGS) entry which is preliminary data.</text>
</comment>
<proteinExistence type="predicted"/>
<protein>
    <submittedName>
        <fullName evidence="2">Uncharacterized protein</fullName>
    </submittedName>
</protein>
<keyword evidence="3" id="KW-1185">Reference proteome</keyword>
<name>A0A923J0V1_CLOTT</name>
<dbReference type="EMBL" id="JAAZWO010000004">
    <property type="protein sequence ID" value="MBC2397105.1"/>
    <property type="molecule type" value="Genomic_DNA"/>
</dbReference>
<sequence>MKMFKKVILAFFVVLIVLVIGSLTFALSKNGYQKGDNSSIEGISKVREGEKKGEKVTLNSKELNNIFAVVYKNNKKLDNIVIKTPEAYVKEDKIVIKIPVEIKGMEFIASSEGTLKYENDNVIYTPEFFKVGKLNLTKNFVINKIKEFKNLGITVEDGNIKLNKNKIPFSIKDLYIKNGTLTISMNKFSSNTLFKHRNNVKIELSKLKEQLILQREKSPSEEEKREIDKIITQIEKDNPSQQLLDKVNKQIKENNNISQEIKEAQNKNNSDKVQALSKVRDGLSKAMGQTGSEEGKKIIGMMISTINKMISDAAYDYNGDAAAVRSIYSKLSPQKKALFKSAIFSNVDGGSIMELRNAFGI</sequence>
<evidence type="ECO:0000313" key="3">
    <source>
        <dbReference type="Proteomes" id="UP000563151"/>
    </source>
</evidence>